<feature type="domain" description="MIR" evidence="4">
    <location>
        <begin position="674"/>
        <end position="726"/>
    </location>
</feature>
<feature type="compositionally biased region" description="Polar residues" evidence="3">
    <location>
        <begin position="241"/>
        <end position="253"/>
    </location>
</feature>
<feature type="region of interest" description="Disordered" evidence="3">
    <location>
        <begin position="471"/>
        <end position="549"/>
    </location>
</feature>
<sequence>MSYYADHGGDVVSHMFNGDLGGPRPSMYRPRRSENDQLYPSRASSLLGIDGGISRSNNNPMPPGTSYQPPPTPYLSGPLPYASSNTSSTFSSGPGMRSQPPPAQQQQQQASAAPGGDGLSAQAAHAGAGPHSGAAPPPPQQQAPQQQQHYQAPPPNNTGIINDAASSIYSIPGPVNANNSGAHTTPGAYYAPTTNSSSSDLNGGYGYAYPGQAQQPYQQHMYQQQPHMYQQQQYQTHGINPSSVFTATSYSPTQGPPFNHMNGPRPSSAYGPNIGGPPAHGGPMNMPVSPIQEKSNPIRMESAGKFFLGALATGAVAYGIREYRENRENSAEQEKKDKERRQQEEAEARQRREEEERQRLKAYNDMHGINSDNNGQSAYPQQNQQPYTQQSQAYGPQQSQAYAPQQSQAYGPQQSQAYAPQQSQAYAPQPANQQQQQPYPQAAPALSAAQAQAQAHEQTQAQVQYYAQQQHTTTNNTASNPASERHRSVSISSSGNQSNAAEGFKPPAPFGRPDYTYNQNDVRQPNPSRSTEASQTAGTYPELRQNPSDTKMKIGTIMALKHDVSGRHLRTDRSHSTSSGSNQQLAYVHRWTTDEDDWWQVLPANTETPAPGSIVSYGTQVRLRHYETGRHLHSHYGYVDAASGQNEVTAYGDQRHSDENDHWVVERWGDGGYGKTWKSTDPIVLRHYVSGMVLHSHDTQDTEEFQSVVCTGMGKNENDKWRVVLGS</sequence>
<keyword evidence="6" id="KW-1185">Reference proteome</keyword>
<gene>
    <name evidence="5" type="ORF">COEREDRAFT_82841</name>
</gene>
<name>A0A2G5B6I2_COERN</name>
<reference evidence="5 6" key="1">
    <citation type="journal article" date="2015" name="Genome Biol. Evol.">
        <title>Phylogenomic analyses indicate that early fungi evolved digesting cell walls of algal ancestors of land plants.</title>
        <authorList>
            <person name="Chang Y."/>
            <person name="Wang S."/>
            <person name="Sekimoto S."/>
            <person name="Aerts A.L."/>
            <person name="Choi C."/>
            <person name="Clum A."/>
            <person name="LaButti K.M."/>
            <person name="Lindquist E.A."/>
            <person name="Yee Ngan C."/>
            <person name="Ohm R.A."/>
            <person name="Salamov A.A."/>
            <person name="Grigoriev I.V."/>
            <person name="Spatafora J.W."/>
            <person name="Berbee M.L."/>
        </authorList>
    </citation>
    <scope>NUCLEOTIDE SEQUENCE [LARGE SCALE GENOMIC DNA]</scope>
    <source>
        <strain evidence="5 6">NRRL 1564</strain>
    </source>
</reference>
<dbReference type="AlphaFoldDB" id="A0A2G5B6I2"/>
<feature type="compositionally biased region" description="Basic and acidic residues" evidence="3">
    <location>
        <begin position="325"/>
        <end position="364"/>
    </location>
</feature>
<feature type="compositionally biased region" description="Polar residues" evidence="3">
    <location>
        <begin position="370"/>
        <end position="380"/>
    </location>
</feature>
<evidence type="ECO:0000313" key="5">
    <source>
        <dbReference type="EMBL" id="PIA14327.1"/>
    </source>
</evidence>
<feature type="compositionally biased region" description="Low complexity" evidence="3">
    <location>
        <begin position="489"/>
        <end position="498"/>
    </location>
</feature>
<dbReference type="SMART" id="SM00472">
    <property type="entry name" value="MIR"/>
    <property type="match status" value="2"/>
</dbReference>
<feature type="compositionally biased region" description="Low complexity" evidence="3">
    <location>
        <begin position="74"/>
        <end position="92"/>
    </location>
</feature>
<protein>
    <recommendedName>
        <fullName evidence="4">MIR domain-containing protein</fullName>
    </recommendedName>
</protein>
<feature type="compositionally biased region" description="Low complexity" evidence="3">
    <location>
        <begin position="121"/>
        <end position="134"/>
    </location>
</feature>
<keyword evidence="1" id="KW-0732">Signal</keyword>
<dbReference type="SUPFAM" id="SSF82109">
    <property type="entry name" value="MIR domain"/>
    <property type="match status" value="1"/>
</dbReference>
<dbReference type="STRING" id="763665.A0A2G5B6I2"/>
<dbReference type="PANTHER" id="PTHR46809:SF2">
    <property type="entry name" value="GH21273P"/>
    <property type="match status" value="1"/>
</dbReference>
<evidence type="ECO:0000259" key="4">
    <source>
        <dbReference type="PROSITE" id="PS50919"/>
    </source>
</evidence>
<feature type="compositionally biased region" description="Pro residues" evidence="3">
    <location>
        <begin position="60"/>
        <end position="73"/>
    </location>
</feature>
<evidence type="ECO:0000256" key="2">
    <source>
        <dbReference type="ARBA" id="ARBA00022737"/>
    </source>
</evidence>
<dbReference type="Proteomes" id="UP000242474">
    <property type="component" value="Unassembled WGS sequence"/>
</dbReference>
<dbReference type="InterPro" id="IPR016093">
    <property type="entry name" value="MIR_motif"/>
</dbReference>
<feature type="compositionally biased region" description="Low complexity" evidence="3">
    <location>
        <begin position="142"/>
        <end position="151"/>
    </location>
</feature>
<evidence type="ECO:0000313" key="6">
    <source>
        <dbReference type="Proteomes" id="UP000242474"/>
    </source>
</evidence>
<feature type="region of interest" description="Disordered" evidence="3">
    <location>
        <begin position="241"/>
        <end position="292"/>
    </location>
</feature>
<feature type="compositionally biased region" description="Low complexity" evidence="3">
    <location>
        <begin position="104"/>
        <end position="114"/>
    </location>
</feature>
<feature type="compositionally biased region" description="Polar residues" evidence="3">
    <location>
        <begin position="516"/>
        <end position="538"/>
    </location>
</feature>
<feature type="domain" description="MIR" evidence="4">
    <location>
        <begin position="549"/>
        <end position="604"/>
    </location>
</feature>
<dbReference type="Pfam" id="PF02815">
    <property type="entry name" value="MIR"/>
    <property type="match status" value="1"/>
</dbReference>
<dbReference type="PROSITE" id="PS50919">
    <property type="entry name" value="MIR"/>
    <property type="match status" value="3"/>
</dbReference>
<dbReference type="CDD" id="cd23263">
    <property type="entry name" value="beta-trefoil_MIR"/>
    <property type="match status" value="1"/>
</dbReference>
<evidence type="ECO:0000256" key="3">
    <source>
        <dbReference type="SAM" id="MobiDB-lite"/>
    </source>
</evidence>
<feature type="region of interest" description="Disordered" evidence="3">
    <location>
        <begin position="325"/>
        <end position="455"/>
    </location>
</feature>
<dbReference type="PANTHER" id="PTHR46809">
    <property type="entry name" value="STROMAL CELL-DERIVED FACTOR 2-LIKE PROTEIN"/>
    <property type="match status" value="1"/>
</dbReference>
<dbReference type="OrthoDB" id="5588846at2759"/>
<dbReference type="EMBL" id="KZ303519">
    <property type="protein sequence ID" value="PIA14327.1"/>
    <property type="molecule type" value="Genomic_DNA"/>
</dbReference>
<evidence type="ECO:0000256" key="1">
    <source>
        <dbReference type="ARBA" id="ARBA00022729"/>
    </source>
</evidence>
<feature type="domain" description="MIR" evidence="4">
    <location>
        <begin position="612"/>
        <end position="668"/>
    </location>
</feature>
<dbReference type="Gene3D" id="2.80.10.50">
    <property type="match status" value="1"/>
</dbReference>
<proteinExistence type="predicted"/>
<keyword evidence="2" id="KW-0677">Repeat</keyword>
<feature type="compositionally biased region" description="Low complexity" evidence="3">
    <location>
        <begin position="381"/>
        <end position="455"/>
    </location>
</feature>
<dbReference type="InterPro" id="IPR036300">
    <property type="entry name" value="MIR_dom_sf"/>
</dbReference>
<organism evidence="5 6">
    <name type="scientific">Coemansia reversa (strain ATCC 12441 / NRRL 1564)</name>
    <dbReference type="NCBI Taxonomy" id="763665"/>
    <lineage>
        <taxon>Eukaryota</taxon>
        <taxon>Fungi</taxon>
        <taxon>Fungi incertae sedis</taxon>
        <taxon>Zoopagomycota</taxon>
        <taxon>Kickxellomycotina</taxon>
        <taxon>Kickxellomycetes</taxon>
        <taxon>Kickxellales</taxon>
        <taxon>Kickxellaceae</taxon>
        <taxon>Coemansia</taxon>
    </lineage>
</organism>
<accession>A0A2G5B6I2</accession>
<feature type="region of interest" description="Disordered" evidence="3">
    <location>
        <begin position="1"/>
        <end position="162"/>
    </location>
</feature>